<accession>A0A066U3A2</accession>
<name>A0A066U3A2_9PSEU</name>
<dbReference type="STRING" id="287986.DV20_13930"/>
<protein>
    <submittedName>
        <fullName evidence="2">Uncharacterized protein</fullName>
    </submittedName>
</protein>
<dbReference type="AlphaFoldDB" id="A0A066U3A2"/>
<proteinExistence type="predicted"/>
<dbReference type="EMBL" id="JMQI01000027">
    <property type="protein sequence ID" value="KDN21575.1"/>
    <property type="molecule type" value="Genomic_DNA"/>
</dbReference>
<comment type="caution">
    <text evidence="2">The sequence shown here is derived from an EMBL/GenBank/DDBJ whole genome shotgun (WGS) entry which is preliminary data.</text>
</comment>
<evidence type="ECO:0000313" key="3">
    <source>
        <dbReference type="Proteomes" id="UP000027345"/>
    </source>
</evidence>
<reference evidence="2 3" key="1">
    <citation type="submission" date="2014-05" db="EMBL/GenBank/DDBJ databases">
        <title>Draft genome sequence of Amycolatopsis rifamycinica DSM 46095.</title>
        <authorList>
            <person name="Lal R."/>
            <person name="Saxena A."/>
            <person name="Kumari R."/>
            <person name="Mukherjee U."/>
            <person name="Singh P."/>
            <person name="Sangwan N."/>
            <person name="Mahato N.K."/>
        </authorList>
    </citation>
    <scope>NUCLEOTIDE SEQUENCE [LARGE SCALE GENOMIC DNA]</scope>
    <source>
        <strain evidence="2 3">DSM 46095</strain>
    </source>
</reference>
<feature type="compositionally biased region" description="Basic and acidic residues" evidence="1">
    <location>
        <begin position="1"/>
        <end position="10"/>
    </location>
</feature>
<dbReference type="Proteomes" id="UP000027345">
    <property type="component" value="Unassembled WGS sequence"/>
</dbReference>
<sequence>MADRIEERPARTKNQPGPTARPRTADRRAKQFTALTWPNENARPDRPHPNGGPASQAHRCLW</sequence>
<evidence type="ECO:0000256" key="1">
    <source>
        <dbReference type="SAM" id="MobiDB-lite"/>
    </source>
</evidence>
<evidence type="ECO:0000313" key="2">
    <source>
        <dbReference type="EMBL" id="KDN21575.1"/>
    </source>
</evidence>
<feature type="region of interest" description="Disordered" evidence="1">
    <location>
        <begin position="1"/>
        <end position="62"/>
    </location>
</feature>
<gene>
    <name evidence="2" type="ORF">DV20_13930</name>
</gene>
<keyword evidence="3" id="KW-1185">Reference proteome</keyword>
<organism evidence="2 3">
    <name type="scientific">Amycolatopsis rifamycinica</name>
    <dbReference type="NCBI Taxonomy" id="287986"/>
    <lineage>
        <taxon>Bacteria</taxon>
        <taxon>Bacillati</taxon>
        <taxon>Actinomycetota</taxon>
        <taxon>Actinomycetes</taxon>
        <taxon>Pseudonocardiales</taxon>
        <taxon>Pseudonocardiaceae</taxon>
        <taxon>Amycolatopsis</taxon>
    </lineage>
</organism>